<comment type="caution">
    <text evidence="1">The sequence shown here is derived from an EMBL/GenBank/DDBJ whole genome shotgun (WGS) entry which is preliminary data.</text>
</comment>
<keyword evidence="1" id="KW-0436">Ligase</keyword>
<sequence>MKNQTMGVEIEMTGITREKAAEVVSKVLNGRSERTFDSYDTYKVITPNNKVWQIMSDASIHTMKNQKGKLVSADRSYSVELVTPILKYDEDIKTLQELIRQLRHSGAVSESRLQCGIHIHIGAKEHTPNTLKNLVNLMASKEDLIYKSLEIDPARVRYCQKVNENLIETISKKKPKTLKQLADIWYSDYGVENRERHYHTSRYHGLNLHSTFTKGTIEFRLFNGTLHAGKIRSYIVFCLAISHQALNQKSASAKRTHTDNEKYTFRCWLLRLGLIGDEFKNCRQHLMKALDGNSAWRTPRIA</sequence>
<dbReference type="RefSeq" id="WP_077838979.1">
    <property type="nucleotide sequence ID" value="NZ_JABTAE010000001.1"/>
</dbReference>
<dbReference type="PANTHER" id="PTHR36847:SF1">
    <property type="entry name" value="AMIDOLIGASE ENZYME"/>
    <property type="match status" value="1"/>
</dbReference>
<dbReference type="GO" id="GO:0016874">
    <property type="term" value="F:ligase activity"/>
    <property type="evidence" value="ECO:0007669"/>
    <property type="project" value="UniProtKB-KW"/>
</dbReference>
<evidence type="ECO:0000313" key="2">
    <source>
        <dbReference type="Proteomes" id="UP000190973"/>
    </source>
</evidence>
<dbReference type="InterPro" id="IPR022025">
    <property type="entry name" value="Amidoligase_2"/>
</dbReference>
<dbReference type="AlphaFoldDB" id="A0A1S8S779"/>
<dbReference type="Proteomes" id="UP000190973">
    <property type="component" value="Unassembled WGS sequence"/>
</dbReference>
<proteinExistence type="predicted"/>
<dbReference type="PANTHER" id="PTHR36847">
    <property type="entry name" value="AMIDOLIGASE ENZYME"/>
    <property type="match status" value="1"/>
</dbReference>
<organism evidence="1 2">
    <name type="scientific">Clostridium beijerinckii</name>
    <name type="common">Clostridium MP</name>
    <dbReference type="NCBI Taxonomy" id="1520"/>
    <lineage>
        <taxon>Bacteria</taxon>
        <taxon>Bacillati</taxon>
        <taxon>Bacillota</taxon>
        <taxon>Clostridia</taxon>
        <taxon>Eubacteriales</taxon>
        <taxon>Clostridiaceae</taxon>
        <taxon>Clostridium</taxon>
    </lineage>
</organism>
<accession>A0A1S8S779</accession>
<name>A0A1S8S779_CLOBE</name>
<evidence type="ECO:0000313" key="1">
    <source>
        <dbReference type="EMBL" id="OOM61287.1"/>
    </source>
</evidence>
<dbReference type="EMBL" id="LZZI01000038">
    <property type="protein sequence ID" value="OOM61287.1"/>
    <property type="molecule type" value="Genomic_DNA"/>
</dbReference>
<dbReference type="Pfam" id="PF12224">
    <property type="entry name" value="Amidoligase_2"/>
    <property type="match status" value="1"/>
</dbReference>
<gene>
    <name evidence="1" type="ORF">CLBCK_24210</name>
</gene>
<reference evidence="1 2" key="1">
    <citation type="submission" date="2016-05" db="EMBL/GenBank/DDBJ databases">
        <title>Microbial solvent formation.</title>
        <authorList>
            <person name="Poehlein A."/>
            <person name="Montoya Solano J.D."/>
            <person name="Flitsch S."/>
            <person name="Krabben P."/>
            <person name="Duerre P."/>
            <person name="Daniel R."/>
        </authorList>
    </citation>
    <scope>NUCLEOTIDE SEQUENCE [LARGE SCALE GENOMIC DNA]</scope>
    <source>
        <strain evidence="1 2">DSM 53</strain>
    </source>
</reference>
<protein>
    <submittedName>
        <fullName evidence="1">Putative amidoligase enzyme</fullName>
    </submittedName>
</protein>